<accession>F3FYQ4</accession>
<sequence length="50" mass="5525">MVPANLIPERCDRITPQMLPLINLSQVQIDHVVKDMPGGVANVQDIYPLA</sequence>
<comment type="caution">
    <text evidence="1">The sequence shown here is derived from an EMBL/GenBank/DDBJ whole genome shotgun (WGS) entry which is preliminary data.</text>
</comment>
<gene>
    <name evidence="1" type="ORF">PSYJA_42608</name>
</gene>
<protein>
    <submittedName>
        <fullName evidence="1">Amino acid adenylation</fullName>
    </submittedName>
</protein>
<dbReference type="AlphaFoldDB" id="F3FYQ4"/>
<evidence type="ECO:0000313" key="1">
    <source>
        <dbReference type="EMBL" id="EGH35346.1"/>
    </source>
</evidence>
<dbReference type="EMBL" id="AEAH01003515">
    <property type="protein sequence ID" value="EGH35346.1"/>
    <property type="molecule type" value="Genomic_DNA"/>
</dbReference>
<proteinExistence type="predicted"/>
<dbReference type="Proteomes" id="UP000004471">
    <property type="component" value="Unassembled WGS sequence"/>
</dbReference>
<evidence type="ECO:0000313" key="2">
    <source>
        <dbReference type="Proteomes" id="UP000004471"/>
    </source>
</evidence>
<feature type="non-terminal residue" evidence="1">
    <location>
        <position position="50"/>
    </location>
</feature>
<reference evidence="1 2" key="1">
    <citation type="journal article" date="2011" name="PLoS Pathog.">
        <title>Dynamic evolution of pathogenicity revealed by sequencing and comparative genomics of 19 Pseudomonas syringae isolates.</title>
        <authorList>
            <person name="Baltrus D.A."/>
            <person name="Nishimura M.T."/>
            <person name="Romanchuk A."/>
            <person name="Chang J.H."/>
            <person name="Mukhtar M.S."/>
            <person name="Cherkis K."/>
            <person name="Roach J."/>
            <person name="Grant S.R."/>
            <person name="Jones C.D."/>
            <person name="Dangl J.L."/>
        </authorList>
    </citation>
    <scope>NUCLEOTIDE SEQUENCE [LARGE SCALE GENOMIC DNA]</scope>
    <source>
        <strain evidence="2">M301072PT</strain>
    </source>
</reference>
<name>F3FYQ4_PSESX</name>
<organism evidence="1 2">
    <name type="scientific">Pseudomonas syringae pv. japonica str. M301072</name>
    <dbReference type="NCBI Taxonomy" id="629262"/>
    <lineage>
        <taxon>Bacteria</taxon>
        <taxon>Pseudomonadati</taxon>
        <taxon>Pseudomonadota</taxon>
        <taxon>Gammaproteobacteria</taxon>
        <taxon>Pseudomonadales</taxon>
        <taxon>Pseudomonadaceae</taxon>
        <taxon>Pseudomonas</taxon>
        <taxon>Pseudomonas syringae</taxon>
    </lineage>
</organism>